<dbReference type="InterPro" id="IPR000531">
    <property type="entry name" value="Beta-barrel_TonB"/>
</dbReference>
<keyword evidence="7 10" id="KW-0472">Membrane</keyword>
<evidence type="ECO:0000256" key="1">
    <source>
        <dbReference type="ARBA" id="ARBA00004571"/>
    </source>
</evidence>
<dbReference type="NCBIfam" id="TIGR04057">
    <property type="entry name" value="SusC_RagA_signa"/>
    <property type="match status" value="1"/>
</dbReference>
<dbReference type="Gene3D" id="2.170.130.10">
    <property type="entry name" value="TonB-dependent receptor, plug domain"/>
    <property type="match status" value="1"/>
</dbReference>
<dbReference type="Pfam" id="PF07715">
    <property type="entry name" value="Plug"/>
    <property type="match status" value="1"/>
</dbReference>
<comment type="caution">
    <text evidence="15">The sequence shown here is derived from an EMBL/GenBank/DDBJ whole genome shotgun (WGS) entry which is preliminary data.</text>
</comment>
<keyword evidence="2 10" id="KW-0813">Transport</keyword>
<dbReference type="InterPro" id="IPR023997">
    <property type="entry name" value="TonB-dep_OMP_SusC/RagA_CS"/>
</dbReference>
<evidence type="ECO:0000256" key="5">
    <source>
        <dbReference type="ARBA" id="ARBA00022729"/>
    </source>
</evidence>
<dbReference type="InterPro" id="IPR023996">
    <property type="entry name" value="TonB-dep_OMP_SusC/RagA"/>
</dbReference>
<evidence type="ECO:0000256" key="4">
    <source>
        <dbReference type="ARBA" id="ARBA00022692"/>
    </source>
</evidence>
<dbReference type="InterPro" id="IPR036942">
    <property type="entry name" value="Beta-barrel_TonB_sf"/>
</dbReference>
<protein>
    <submittedName>
        <fullName evidence="15">SusC/RagA family TonB-linked outer membrane protein</fullName>
    </submittedName>
</protein>
<reference evidence="15" key="1">
    <citation type="submission" date="2021-11" db="EMBL/GenBank/DDBJ databases">
        <title>Description of novel Chryseobacterium species.</title>
        <authorList>
            <person name="Saticioglu I.B."/>
            <person name="Ay H."/>
            <person name="Altun S."/>
            <person name="Duman M."/>
        </authorList>
    </citation>
    <scope>NUCLEOTIDE SEQUENCE</scope>
    <source>
        <strain evidence="15">C-17</strain>
    </source>
</reference>
<evidence type="ECO:0000256" key="12">
    <source>
        <dbReference type="SAM" id="SignalP"/>
    </source>
</evidence>
<dbReference type="Gene3D" id="2.40.170.20">
    <property type="entry name" value="TonB-dependent receptor, beta-barrel domain"/>
    <property type="match status" value="1"/>
</dbReference>
<keyword evidence="8" id="KW-0675">Receptor</keyword>
<keyword evidence="4 10" id="KW-0812">Transmembrane</keyword>
<dbReference type="PROSITE" id="PS52016">
    <property type="entry name" value="TONB_DEPENDENT_REC_3"/>
    <property type="match status" value="1"/>
</dbReference>
<dbReference type="AlphaFoldDB" id="A0A9Q3YXG9"/>
<accession>A0A9Q3YXG9</accession>
<dbReference type="PANTHER" id="PTHR30069">
    <property type="entry name" value="TONB-DEPENDENT OUTER MEMBRANE RECEPTOR"/>
    <property type="match status" value="1"/>
</dbReference>
<evidence type="ECO:0000259" key="13">
    <source>
        <dbReference type="Pfam" id="PF00593"/>
    </source>
</evidence>
<dbReference type="EMBL" id="JAJNAY010000002">
    <property type="protein sequence ID" value="MCD1118964.1"/>
    <property type="molecule type" value="Genomic_DNA"/>
</dbReference>
<dbReference type="Pfam" id="PF00593">
    <property type="entry name" value="TonB_dep_Rec_b-barrel"/>
    <property type="match status" value="1"/>
</dbReference>
<dbReference type="InterPro" id="IPR039426">
    <property type="entry name" value="TonB-dep_rcpt-like"/>
</dbReference>
<keyword evidence="5 12" id="KW-0732">Signal</keyword>
<evidence type="ECO:0000256" key="7">
    <source>
        <dbReference type="ARBA" id="ARBA00023136"/>
    </source>
</evidence>
<evidence type="ECO:0000313" key="15">
    <source>
        <dbReference type="EMBL" id="MCD1118964.1"/>
    </source>
</evidence>
<keyword evidence="6 11" id="KW-0798">TonB box</keyword>
<feature type="domain" description="TonB-dependent receptor-like beta-barrel" evidence="13">
    <location>
        <begin position="341"/>
        <end position="906"/>
    </location>
</feature>
<dbReference type="InterPro" id="IPR012910">
    <property type="entry name" value="Plug_dom"/>
</dbReference>
<feature type="domain" description="TonB-dependent receptor plug" evidence="14">
    <location>
        <begin position="50"/>
        <end position="168"/>
    </location>
</feature>
<keyword evidence="9 10" id="KW-0998">Cell outer membrane</keyword>
<evidence type="ECO:0000256" key="3">
    <source>
        <dbReference type="ARBA" id="ARBA00022452"/>
    </source>
</evidence>
<dbReference type="GO" id="GO:0015344">
    <property type="term" value="F:siderophore uptake transmembrane transporter activity"/>
    <property type="evidence" value="ECO:0007669"/>
    <property type="project" value="TreeGrafter"/>
</dbReference>
<evidence type="ECO:0000259" key="14">
    <source>
        <dbReference type="Pfam" id="PF07715"/>
    </source>
</evidence>
<evidence type="ECO:0000313" key="16">
    <source>
        <dbReference type="Proteomes" id="UP001108025"/>
    </source>
</evidence>
<proteinExistence type="inferred from homology"/>
<feature type="signal peptide" evidence="12">
    <location>
        <begin position="1"/>
        <end position="22"/>
    </location>
</feature>
<feature type="chain" id="PRO_5040254935" evidence="12">
    <location>
        <begin position="23"/>
        <end position="945"/>
    </location>
</feature>
<evidence type="ECO:0000256" key="11">
    <source>
        <dbReference type="RuleBase" id="RU003357"/>
    </source>
</evidence>
<dbReference type="Proteomes" id="UP001108025">
    <property type="component" value="Unassembled WGS sequence"/>
</dbReference>
<evidence type="ECO:0000256" key="8">
    <source>
        <dbReference type="ARBA" id="ARBA00023170"/>
    </source>
</evidence>
<dbReference type="InterPro" id="IPR037066">
    <property type="entry name" value="Plug_dom_sf"/>
</dbReference>
<evidence type="ECO:0000256" key="10">
    <source>
        <dbReference type="PROSITE-ProRule" id="PRU01360"/>
    </source>
</evidence>
<dbReference type="PANTHER" id="PTHR30069:SF29">
    <property type="entry name" value="HEMOGLOBIN AND HEMOGLOBIN-HAPTOGLOBIN-BINDING PROTEIN 1-RELATED"/>
    <property type="match status" value="1"/>
</dbReference>
<evidence type="ECO:0000256" key="2">
    <source>
        <dbReference type="ARBA" id="ARBA00022448"/>
    </source>
</evidence>
<dbReference type="GO" id="GO:0044718">
    <property type="term" value="P:siderophore transmembrane transport"/>
    <property type="evidence" value="ECO:0007669"/>
    <property type="project" value="TreeGrafter"/>
</dbReference>
<evidence type="ECO:0000256" key="9">
    <source>
        <dbReference type="ARBA" id="ARBA00023237"/>
    </source>
</evidence>
<dbReference type="NCBIfam" id="TIGR04056">
    <property type="entry name" value="OMP_RagA_SusC"/>
    <property type="match status" value="1"/>
</dbReference>
<evidence type="ECO:0000256" key="6">
    <source>
        <dbReference type="ARBA" id="ARBA00023077"/>
    </source>
</evidence>
<gene>
    <name evidence="15" type="ORF">LO744_19155</name>
</gene>
<keyword evidence="16" id="KW-1185">Reference proteome</keyword>
<keyword evidence="3 10" id="KW-1134">Transmembrane beta strand</keyword>
<sequence>MNVKLRVLSAGALFFIGSMAYAQTKKPDTTAKETEIEEVVLMGLGGKKAVKEVTGSISTVKADKLNDLPISSPEKALMGRVTGVQAGTVSGQPGGFVTLRIRGYTSINGNNNPIFIVDGVRVASGDLTNNNTTGNILANLNTDDIESMTVLKDAVSTAIYGADAGAGVVIITTKSGKAGKPRFNFSSNFGTNKMAVKMPDAINKSDWLKLASQTMYNYAPFGFSSTDEAYNAIVDPNEDFLGFAQYMDTNTDWTKELQRSATQTETNFSMSGGTDKFKYYNSLGYFNQESIYKGSDFKKANFGAKFEYKPTDRLTINTDFQFSNSTMNTLADSGSFSNPLIAQYFNLPIDPVRNPDGSWYYGINGNLPSGNFNSAALQEINYNRANTTRLFGNLNVGYKILKGLNYKFTFAPEYINIEEDVYWSPIHGDGYTVEGQMLTSNSRHFNFNLINMLEYSFNIGDKNRFNVTAFQEAYKSNRKYLSGTSNITAVSGKAFESLDSFIKPIDITGNDAVSTRSGFGGNMSYRFDNFLNVDGMFRRDALSQFYPGSKGANFYSVGLGVDFAELFLQNNKYINTLRLKGSYGEVGNRITASPYSLYSYGLNYNNHAGASYGGFFNPNLKWEVVNPLNIGLDLGFFNNNLTVTAEYFNKTTKDMILTVPLSLSQGLSGFSQNVGEMINKGYEFSVNANIIKASNSKGFSLSMDANLSLLDNKVSKLYGGKEILSGSTLVREGETMNSWFMRKWAGVDAANGDPLWYLNGVDGQTTNNYNLAQRAIQGNRVAKYYGGVGLRMSYQNFDLSAQGTYSFGATLYDNWANYTQSDGQYNLFYAGYSSQMDYWTPNNPNAANPKPIYNGNKLSNSISTRFLYKADYLRLSNIRLGYTFDKNFLEGSKLNKITVYVMGNNLLTHRYDKNLKYDPDMALLGTTDLNLPPMKTYLIGFNVEF</sequence>
<comment type="similarity">
    <text evidence="10 11">Belongs to the TonB-dependent receptor family.</text>
</comment>
<organism evidence="15 16">
    <name type="scientific">Chryseobacterium turcicum</name>
    <dbReference type="NCBI Taxonomy" id="2898076"/>
    <lineage>
        <taxon>Bacteria</taxon>
        <taxon>Pseudomonadati</taxon>
        <taxon>Bacteroidota</taxon>
        <taxon>Flavobacteriia</taxon>
        <taxon>Flavobacteriales</taxon>
        <taxon>Weeksellaceae</taxon>
        <taxon>Chryseobacterium group</taxon>
        <taxon>Chryseobacterium</taxon>
    </lineage>
</organism>
<dbReference type="SUPFAM" id="SSF56935">
    <property type="entry name" value="Porins"/>
    <property type="match status" value="1"/>
</dbReference>
<comment type="subcellular location">
    <subcellularLocation>
        <location evidence="1 10">Cell outer membrane</location>
        <topology evidence="1 10">Multi-pass membrane protein</topology>
    </subcellularLocation>
</comment>
<dbReference type="GO" id="GO:0009279">
    <property type="term" value="C:cell outer membrane"/>
    <property type="evidence" value="ECO:0007669"/>
    <property type="project" value="UniProtKB-SubCell"/>
</dbReference>
<dbReference type="RefSeq" id="WP_230672282.1">
    <property type="nucleotide sequence ID" value="NZ_JAJNAY010000002.1"/>
</dbReference>
<name>A0A9Q3YXG9_9FLAO</name>